<dbReference type="HOGENOM" id="CLU_120389_2_0_9"/>
<gene>
    <name evidence="2" type="ordered locus">Slip_0425</name>
</gene>
<dbReference type="Proteomes" id="UP000000378">
    <property type="component" value="Chromosome"/>
</dbReference>
<sequence length="169" mass="18644">MFLYNLFFMVVMAGVLALSLGFGQPLTWLNEVLNTTRERIITGGVAGLGLLIGLYVLIASLKSDEPPVTTVLEGPLGEISMTVPAVKQIIMKAARTVEGIREVKPVVKFSRDGIRVFLHLMINPDYRVPEMTENLQNQVSRQLEDIGGLKVAEIKVLVDDIVNKSPRVK</sequence>
<keyword evidence="3" id="KW-1185">Reference proteome</keyword>
<keyword evidence="1" id="KW-0472">Membrane</keyword>
<organism evidence="2 3">
    <name type="scientific">Syntrophothermus lipocalidus (strain DSM 12680 / TGB-C1)</name>
    <dbReference type="NCBI Taxonomy" id="643648"/>
    <lineage>
        <taxon>Bacteria</taxon>
        <taxon>Bacillati</taxon>
        <taxon>Bacillota</taxon>
        <taxon>Clostridia</taxon>
        <taxon>Eubacteriales</taxon>
        <taxon>Syntrophomonadaceae</taxon>
        <taxon>Syntrophothermus</taxon>
    </lineage>
</organism>
<reference evidence="2 3" key="2">
    <citation type="journal article" date="2010" name="Stand. Genomic Sci.">
        <title>Complete genome sequence of Syntrophothermus lipocalidus type strain (TGB-C1).</title>
        <authorList>
            <person name="Djao O.D."/>
            <person name="Zhang X."/>
            <person name="Lucas S."/>
            <person name="Lapidus A."/>
            <person name="Del Rio T.G."/>
            <person name="Nolan M."/>
            <person name="Tice H."/>
            <person name="Cheng J.F."/>
            <person name="Han C."/>
            <person name="Tapia R."/>
            <person name="Goodwin L."/>
            <person name="Pitluck S."/>
            <person name="Liolios K."/>
            <person name="Ivanova N."/>
            <person name="Mavromatis K."/>
            <person name="Mikhailova N."/>
            <person name="Ovchinnikova G."/>
            <person name="Pati A."/>
            <person name="Brambilla E."/>
            <person name="Chen A."/>
            <person name="Palaniappan K."/>
            <person name="Land M."/>
            <person name="Hauser L."/>
            <person name="Chang Y.J."/>
            <person name="Jeffries C.D."/>
            <person name="Rohde M."/>
            <person name="Sikorski J."/>
            <person name="Spring S."/>
            <person name="Goker M."/>
            <person name="Detter J.C."/>
            <person name="Woyke T."/>
            <person name="Bristow J."/>
            <person name="Eisen J.A."/>
            <person name="Markowitz V."/>
            <person name="Hugenholtz P."/>
            <person name="Kyrpides N.C."/>
            <person name="Klenk H.P."/>
        </authorList>
    </citation>
    <scope>NUCLEOTIDE SEQUENCE [LARGE SCALE GENOMIC DNA]</scope>
    <source>
        <strain evidence="3">DSM 12680 / TGB-C1</strain>
    </source>
</reference>
<keyword evidence="1" id="KW-1133">Transmembrane helix</keyword>
<protein>
    <recommendedName>
        <fullName evidence="4">Alkaline shock response membrane anchor protein AmaP</fullName>
    </recommendedName>
</protein>
<proteinExistence type="predicted"/>
<reference evidence="3" key="1">
    <citation type="journal article" date="2010" name="Stand. Genomic Sci.">
        <title>Complete genome sequence of Syntrophothermus lipocalidus type strain (TGB-C1T).</title>
        <authorList>
            <consortium name="US DOE Joint Genome Institute (JGI-PGF)"/>
            <person name="Djao O."/>
            <person name="Zhang X."/>
            <person name="Lucas S."/>
            <person name="Lapidus A."/>
            <person name="Glavina Del Rio T."/>
            <person name="Nolan M."/>
            <person name="Tice H."/>
            <person name="Cheng J."/>
            <person name="Han C."/>
            <person name="Tapia R."/>
            <person name="Goodwin L."/>
            <person name="Pitluck S."/>
            <person name="Liolios K."/>
            <person name="Ivanova N."/>
            <person name="Mavromatis K."/>
            <person name="Mikhailova N."/>
            <person name="Ovchinnikova G."/>
            <person name="Pati A."/>
            <person name="Brambilla E."/>
            <person name="Chen A."/>
            <person name="Palaniappan K."/>
            <person name="Land M."/>
            <person name="Hauser L."/>
            <person name="Chang Y."/>
            <person name="Jeffries C."/>
            <person name="Rohde M."/>
            <person name="Sikorski J."/>
            <person name="Spring S."/>
            <person name="Goker M."/>
            <person name="Detter J."/>
            <person name="Woyke T."/>
            <person name="Bristow J."/>
            <person name="Eisen J."/>
            <person name="Markowitz V."/>
            <person name="Hugenholtz P."/>
            <person name="Kyrpides N."/>
            <person name="Klenk H."/>
        </authorList>
    </citation>
    <scope>NUCLEOTIDE SEQUENCE [LARGE SCALE GENOMIC DNA]</scope>
    <source>
        <strain evidence="3">DSM 12680 / TGB-C1</strain>
    </source>
</reference>
<name>D7CKH4_SYNLT</name>
<accession>D7CKH4</accession>
<dbReference type="AlphaFoldDB" id="D7CKH4"/>
<dbReference type="STRING" id="643648.Slip_0425"/>
<dbReference type="KEGG" id="slp:Slip_0425"/>
<dbReference type="eggNOG" id="COG1302">
    <property type="taxonomic scope" value="Bacteria"/>
</dbReference>
<dbReference type="NCBIfam" id="NF033218">
    <property type="entry name" value="anchor_AmaP"/>
    <property type="match status" value="1"/>
</dbReference>
<evidence type="ECO:0000256" key="1">
    <source>
        <dbReference type="SAM" id="Phobius"/>
    </source>
</evidence>
<evidence type="ECO:0008006" key="4">
    <source>
        <dbReference type="Google" id="ProtNLM"/>
    </source>
</evidence>
<evidence type="ECO:0000313" key="2">
    <source>
        <dbReference type="EMBL" id="ADI01209.1"/>
    </source>
</evidence>
<evidence type="ECO:0000313" key="3">
    <source>
        <dbReference type="Proteomes" id="UP000000378"/>
    </source>
</evidence>
<feature type="transmembrane region" description="Helical" evidence="1">
    <location>
        <begin position="39"/>
        <end position="58"/>
    </location>
</feature>
<keyword evidence="1" id="KW-0812">Transmembrane</keyword>
<dbReference type="EMBL" id="CP002048">
    <property type="protein sequence ID" value="ADI01209.1"/>
    <property type="molecule type" value="Genomic_DNA"/>
</dbReference>